<dbReference type="eggNOG" id="ENOG5031ED8">
    <property type="taxonomic scope" value="Bacteria"/>
</dbReference>
<dbReference type="Proteomes" id="UP000001919">
    <property type="component" value="Chromosome"/>
</dbReference>
<accession>C7MEQ9</accession>
<gene>
    <name evidence="1" type="ordered locus">Bfae_22620</name>
</gene>
<keyword evidence="2" id="KW-1185">Reference proteome</keyword>
<reference evidence="1 2" key="1">
    <citation type="journal article" date="2009" name="Stand. Genomic Sci.">
        <title>Complete genome sequence of Brachybacterium faecium type strain (Schefferle 6-10).</title>
        <authorList>
            <person name="Lapidus A."/>
            <person name="Pukall R."/>
            <person name="Labuttii K."/>
            <person name="Copeland A."/>
            <person name="Del Rio T.G."/>
            <person name="Nolan M."/>
            <person name="Chen F."/>
            <person name="Lucas S."/>
            <person name="Tice H."/>
            <person name="Cheng J.F."/>
            <person name="Bruce D."/>
            <person name="Goodwin L."/>
            <person name="Pitluck S."/>
            <person name="Rohde M."/>
            <person name="Goker M."/>
            <person name="Pati A."/>
            <person name="Ivanova N."/>
            <person name="Mavrommatis K."/>
            <person name="Chen A."/>
            <person name="Palaniappan K."/>
            <person name="D'haeseleer P."/>
            <person name="Chain P."/>
            <person name="Bristow J."/>
            <person name="Eisen J.A."/>
            <person name="Markowitz V."/>
            <person name="Hugenholtz P."/>
            <person name="Kyrpides N.C."/>
            <person name="Klenk H.P."/>
        </authorList>
    </citation>
    <scope>NUCLEOTIDE SEQUENCE [LARGE SCALE GENOMIC DNA]</scope>
    <source>
        <strain evidence="2">ATCC 43885 / DSM 4810 / JCM 11609 / LMG 19847 / NBRC 14762 / NCIMB 9860 / 6-10</strain>
    </source>
</reference>
<dbReference type="AlphaFoldDB" id="C7MEQ9"/>
<dbReference type="KEGG" id="bfa:Bfae_22620"/>
<dbReference type="EMBL" id="CP001643">
    <property type="protein sequence ID" value="ACU86059.1"/>
    <property type="molecule type" value="Genomic_DNA"/>
</dbReference>
<organism evidence="1 2">
    <name type="scientific">Brachybacterium faecium (strain ATCC 43885 / DSM 4810 / JCM 11609 / LMG 19847 / NBRC 14762 / NCIMB 9860 / 6-10)</name>
    <dbReference type="NCBI Taxonomy" id="446465"/>
    <lineage>
        <taxon>Bacteria</taxon>
        <taxon>Bacillati</taxon>
        <taxon>Actinomycetota</taxon>
        <taxon>Actinomycetes</taxon>
        <taxon>Micrococcales</taxon>
        <taxon>Dermabacteraceae</taxon>
        <taxon>Brachybacterium</taxon>
    </lineage>
</organism>
<dbReference type="PATRIC" id="fig|446465.5.peg.2240"/>
<protein>
    <submittedName>
        <fullName evidence="1">Uncharacterized protein</fullName>
    </submittedName>
</protein>
<dbReference type="HOGENOM" id="CLU_2300339_0_0_11"/>
<proteinExistence type="predicted"/>
<evidence type="ECO:0000313" key="2">
    <source>
        <dbReference type="Proteomes" id="UP000001919"/>
    </source>
</evidence>
<evidence type="ECO:0000313" key="1">
    <source>
        <dbReference type="EMBL" id="ACU86059.1"/>
    </source>
</evidence>
<name>C7MEQ9_BRAFD</name>
<sequence>MRFTPALAASFGDWLECDAIRRALLAELPDLAPAVELHPQRPLLRIPRAEGPVIVARVDEADTMPWVVGVVAAREPTLHEVETAEAAVELVLEILA</sequence>